<dbReference type="PANTHER" id="PTHR43155:SF1">
    <property type="entry name" value="3'3'-CGAMP-SPECIFIC PHOSPHODIESTERASE 1"/>
    <property type="match status" value="1"/>
</dbReference>
<dbReference type="Gene3D" id="1.10.3210.10">
    <property type="entry name" value="Hypothetical protein af1432"/>
    <property type="match status" value="1"/>
</dbReference>
<dbReference type="GO" id="GO:0009214">
    <property type="term" value="P:cyclic nucleotide catabolic process"/>
    <property type="evidence" value="ECO:0007669"/>
    <property type="project" value="TreeGrafter"/>
</dbReference>
<evidence type="ECO:0000313" key="3">
    <source>
        <dbReference type="Proteomes" id="UP000718593"/>
    </source>
</evidence>
<dbReference type="CDD" id="cd00077">
    <property type="entry name" value="HDc"/>
    <property type="match status" value="1"/>
</dbReference>
<dbReference type="InterPro" id="IPR003607">
    <property type="entry name" value="HD/PDEase_dom"/>
</dbReference>
<gene>
    <name evidence="2" type="ORF">HXL68_02630</name>
</gene>
<sequence>HEEPDGTGYPFRLSAAEMPLEARILRVADIFQAMAQDRPYRKGLNAGEVTDFLDKLVAEHRLDGEIVATAKRCIDEAMHAARRQN</sequence>
<dbReference type="Proteomes" id="UP000718593">
    <property type="component" value="Unassembled WGS sequence"/>
</dbReference>
<dbReference type="SUPFAM" id="SSF109604">
    <property type="entry name" value="HD-domain/PDEase-like"/>
    <property type="match status" value="1"/>
</dbReference>
<dbReference type="GO" id="GO:0004112">
    <property type="term" value="F:cyclic-nucleotide phosphodiesterase activity"/>
    <property type="evidence" value="ECO:0007669"/>
    <property type="project" value="TreeGrafter"/>
</dbReference>
<name>A0A930BQW9_9RHOO</name>
<reference evidence="2" key="1">
    <citation type="submission" date="2020-04" db="EMBL/GenBank/DDBJ databases">
        <title>Deep metagenomics examines the oral microbiome during advanced dental caries in children, revealing novel taxa and co-occurrences with host molecules.</title>
        <authorList>
            <person name="Baker J.L."/>
            <person name="Morton J.T."/>
            <person name="Dinis M."/>
            <person name="Alvarez R."/>
            <person name="Tran N.C."/>
            <person name="Knight R."/>
            <person name="Edlund A."/>
        </authorList>
    </citation>
    <scope>NUCLEOTIDE SEQUENCE</scope>
    <source>
        <strain evidence="2">JCVI_32_bin.24</strain>
    </source>
</reference>
<dbReference type="EMBL" id="JABZMI010000024">
    <property type="protein sequence ID" value="MBF1163914.1"/>
    <property type="molecule type" value="Genomic_DNA"/>
</dbReference>
<organism evidence="2 3">
    <name type="scientific">Dechloromonas agitata</name>
    <dbReference type="NCBI Taxonomy" id="73030"/>
    <lineage>
        <taxon>Bacteria</taxon>
        <taxon>Pseudomonadati</taxon>
        <taxon>Pseudomonadota</taxon>
        <taxon>Betaproteobacteria</taxon>
        <taxon>Rhodocyclales</taxon>
        <taxon>Azonexaceae</taxon>
        <taxon>Dechloromonas</taxon>
    </lineage>
</organism>
<comment type="caution">
    <text evidence="2">The sequence shown here is derived from an EMBL/GenBank/DDBJ whole genome shotgun (WGS) entry which is preliminary data.</text>
</comment>
<protein>
    <submittedName>
        <fullName evidence="2">Phosphodiesterase</fullName>
    </submittedName>
</protein>
<feature type="non-terminal residue" evidence="2">
    <location>
        <position position="1"/>
    </location>
</feature>
<evidence type="ECO:0000313" key="2">
    <source>
        <dbReference type="EMBL" id="MBF1163914.1"/>
    </source>
</evidence>
<dbReference type="PROSITE" id="PS51832">
    <property type="entry name" value="HD_GYP"/>
    <property type="match status" value="1"/>
</dbReference>
<proteinExistence type="predicted"/>
<dbReference type="InterPro" id="IPR037522">
    <property type="entry name" value="HD_GYP_dom"/>
</dbReference>
<dbReference type="PANTHER" id="PTHR43155">
    <property type="entry name" value="CYCLIC DI-GMP PHOSPHODIESTERASE PA4108-RELATED"/>
    <property type="match status" value="1"/>
</dbReference>
<dbReference type="AlphaFoldDB" id="A0A930BQW9"/>
<dbReference type="Pfam" id="PF13487">
    <property type="entry name" value="HD_5"/>
    <property type="match status" value="1"/>
</dbReference>
<accession>A0A930BQW9</accession>
<feature type="domain" description="HD-GYP" evidence="1">
    <location>
        <begin position="1"/>
        <end position="85"/>
    </location>
</feature>
<evidence type="ECO:0000259" key="1">
    <source>
        <dbReference type="PROSITE" id="PS51832"/>
    </source>
</evidence>